<dbReference type="GO" id="GO:0016740">
    <property type="term" value="F:transferase activity"/>
    <property type="evidence" value="ECO:0007669"/>
    <property type="project" value="UniProtKB-KW"/>
</dbReference>
<dbReference type="InterPro" id="IPR009297">
    <property type="entry name" value="DUF952"/>
</dbReference>
<accession>A0A7I7QU32</accession>
<dbReference type="PANTHER" id="PTHR34129:SF1">
    <property type="entry name" value="DUF952 DOMAIN-CONTAINING PROTEIN"/>
    <property type="match status" value="1"/>
</dbReference>
<dbReference type="EMBL" id="AP022588">
    <property type="protein sequence ID" value="BBY29487.1"/>
    <property type="molecule type" value="Genomic_DNA"/>
</dbReference>
<dbReference type="PANTHER" id="PTHR34129">
    <property type="entry name" value="BLR1139 PROTEIN"/>
    <property type="match status" value="1"/>
</dbReference>
<evidence type="ECO:0000313" key="1">
    <source>
        <dbReference type="EMBL" id="BBY29487.1"/>
    </source>
</evidence>
<dbReference type="Proteomes" id="UP000467193">
    <property type="component" value="Chromosome"/>
</dbReference>
<keyword evidence="2" id="KW-1185">Reference proteome</keyword>
<dbReference type="Pfam" id="PF06108">
    <property type="entry name" value="DUF952"/>
    <property type="match status" value="1"/>
</dbReference>
<organism evidence="1 2">
    <name type="scientific">Mycolicibacterium sediminis</name>
    <dbReference type="NCBI Taxonomy" id="1286180"/>
    <lineage>
        <taxon>Bacteria</taxon>
        <taxon>Bacillati</taxon>
        <taxon>Actinomycetota</taxon>
        <taxon>Actinomycetes</taxon>
        <taxon>Mycobacteriales</taxon>
        <taxon>Mycobacteriaceae</taxon>
        <taxon>Mycolicibacterium</taxon>
    </lineage>
</organism>
<dbReference type="Gene3D" id="3.20.170.20">
    <property type="entry name" value="Protein of unknown function DUF952"/>
    <property type="match status" value="1"/>
</dbReference>
<evidence type="ECO:0000313" key="2">
    <source>
        <dbReference type="Proteomes" id="UP000467193"/>
    </source>
</evidence>
<sequence>MVHRCVVSHLVPRLPQPHTGLMITPGSWLVHLCTVDEWDQARVEGERRPPSLADVGFVHLSAPEQVHLPANRLYAGRSDLLLLWCDPTLLDAPVRWEPGVPEDPASMRFPHLYGPLPTAAVIDVTPYVPGADGRFAEVARSDR</sequence>
<proteinExistence type="predicted"/>
<keyword evidence="1" id="KW-0808">Transferase</keyword>
<protein>
    <submittedName>
        <fullName evidence="1">Glutathione S-transferase</fullName>
    </submittedName>
</protein>
<name>A0A7I7QU32_9MYCO</name>
<reference evidence="1 2" key="1">
    <citation type="journal article" date="2019" name="Emerg. Microbes Infect.">
        <title>Comprehensive subspecies identification of 175 nontuberculous mycobacteria species based on 7547 genomic profiles.</title>
        <authorList>
            <person name="Matsumoto Y."/>
            <person name="Kinjo T."/>
            <person name="Motooka D."/>
            <person name="Nabeya D."/>
            <person name="Jung N."/>
            <person name="Uechi K."/>
            <person name="Horii T."/>
            <person name="Iida T."/>
            <person name="Fujita J."/>
            <person name="Nakamura S."/>
        </authorList>
    </citation>
    <scope>NUCLEOTIDE SEQUENCE [LARGE SCALE GENOMIC DNA]</scope>
    <source>
        <strain evidence="1 2">JCM 17899</strain>
    </source>
</reference>
<dbReference type="SUPFAM" id="SSF56399">
    <property type="entry name" value="ADP-ribosylation"/>
    <property type="match status" value="1"/>
</dbReference>
<gene>
    <name evidence="1" type="ORF">MSEDJ_35830</name>
</gene>
<dbReference type="KEGG" id="msei:MSEDJ_35830"/>
<dbReference type="AlphaFoldDB" id="A0A7I7QU32"/>